<dbReference type="GO" id="GO:0005524">
    <property type="term" value="F:ATP binding"/>
    <property type="evidence" value="ECO:0007669"/>
    <property type="project" value="UniProtKB-UniRule"/>
</dbReference>
<dbReference type="PROSITE" id="PS00411">
    <property type="entry name" value="KINESIN_MOTOR_1"/>
    <property type="match status" value="1"/>
</dbReference>
<comment type="caution">
    <text evidence="6">The sequence shown here is derived from an EMBL/GenBank/DDBJ whole genome shotgun (WGS) entry which is preliminary data.</text>
</comment>
<dbReference type="GO" id="GO:0007018">
    <property type="term" value="P:microtubule-based movement"/>
    <property type="evidence" value="ECO:0007669"/>
    <property type="project" value="InterPro"/>
</dbReference>
<dbReference type="Pfam" id="PF00225">
    <property type="entry name" value="Kinesin"/>
    <property type="match status" value="1"/>
</dbReference>
<keyword evidence="6" id="KW-0378">Hydrolase</keyword>
<gene>
    <name evidence="6" type="ORF">JKP88DRAFT_271717</name>
</gene>
<accession>A0A835ZG01</accession>
<name>A0A835ZG01_9STRA</name>
<dbReference type="EMBL" id="JAFCMP010000073">
    <property type="protein sequence ID" value="KAG5188268.1"/>
    <property type="molecule type" value="Genomic_DNA"/>
</dbReference>
<protein>
    <recommendedName>
        <fullName evidence="4">Kinesin-like protein</fullName>
    </recommendedName>
</protein>
<dbReference type="GO" id="GO:0003777">
    <property type="term" value="F:microtubule motor activity"/>
    <property type="evidence" value="ECO:0007669"/>
    <property type="project" value="InterPro"/>
</dbReference>
<keyword evidence="2 3" id="KW-0067">ATP-binding</keyword>
<evidence type="ECO:0000259" key="5">
    <source>
        <dbReference type="PROSITE" id="PS50067"/>
    </source>
</evidence>
<proteinExistence type="inferred from homology"/>
<feature type="binding site" evidence="3">
    <location>
        <begin position="88"/>
        <end position="95"/>
    </location>
    <ligand>
        <name>ATP</name>
        <dbReference type="ChEBI" id="CHEBI:30616"/>
    </ligand>
</feature>
<dbReference type="SMART" id="SM00129">
    <property type="entry name" value="KISc"/>
    <property type="match status" value="1"/>
</dbReference>
<dbReference type="InterPro" id="IPR027640">
    <property type="entry name" value="Kinesin-like_fam"/>
</dbReference>
<organism evidence="6 7">
    <name type="scientific">Tribonema minus</name>
    <dbReference type="NCBI Taxonomy" id="303371"/>
    <lineage>
        <taxon>Eukaryota</taxon>
        <taxon>Sar</taxon>
        <taxon>Stramenopiles</taxon>
        <taxon>Ochrophyta</taxon>
        <taxon>PX clade</taxon>
        <taxon>Xanthophyceae</taxon>
        <taxon>Tribonematales</taxon>
        <taxon>Tribonemataceae</taxon>
        <taxon>Tribonema</taxon>
    </lineage>
</organism>
<dbReference type="InterPro" id="IPR027417">
    <property type="entry name" value="P-loop_NTPase"/>
</dbReference>
<sequence length="336" mass="36241">MDLQGNIRVLARVRPVLEVERNSGQGTDVTEFPTEVELLVKRDEATRSAFEFDRVFPPSSTQEQVFEGVHPLIVSVLDGFDVAIFAYGQTGSGKTFTMEGDAANPGVNTRAMQTLFELGRQRSNDINYTFTLSVLEIYNESIYDLLSDSATTKGERGRGLDIRQGAAGIIVPGLAAVEVDSMEMVTAQLEQANKARAVGSHDMNEHSSRSHMIVCIHVNGVNAHNGAATRAKLNLIDLAGSERVGKTDASGDRLKEAQNINRSLSALGDVIAALATRSKGSHIPFRNSKLTYLLQDCLSGGGKTLMFCNVSPAAYNLGETICSLNFAARCRAVELG</sequence>
<dbReference type="PRINTS" id="PR00380">
    <property type="entry name" value="KINESINHEAVY"/>
</dbReference>
<comment type="similarity">
    <text evidence="3 4">Belongs to the TRAFAC class myosin-kinesin ATPase superfamily. Kinesin family.</text>
</comment>
<dbReference type="PROSITE" id="PS50067">
    <property type="entry name" value="KINESIN_MOTOR_2"/>
    <property type="match status" value="1"/>
</dbReference>
<keyword evidence="3 4" id="KW-0505">Motor protein</keyword>
<dbReference type="GO" id="GO:0016787">
    <property type="term" value="F:hydrolase activity"/>
    <property type="evidence" value="ECO:0007669"/>
    <property type="project" value="UniProtKB-KW"/>
</dbReference>
<keyword evidence="7" id="KW-1185">Reference proteome</keyword>
<evidence type="ECO:0000256" key="1">
    <source>
        <dbReference type="ARBA" id="ARBA00022741"/>
    </source>
</evidence>
<dbReference type="Proteomes" id="UP000664859">
    <property type="component" value="Unassembled WGS sequence"/>
</dbReference>
<dbReference type="PANTHER" id="PTHR47972:SF28">
    <property type="entry name" value="KINESIN-LIKE PROTEIN KLP-3"/>
    <property type="match status" value="1"/>
</dbReference>
<evidence type="ECO:0000256" key="3">
    <source>
        <dbReference type="PROSITE-ProRule" id="PRU00283"/>
    </source>
</evidence>
<dbReference type="InterPro" id="IPR019821">
    <property type="entry name" value="Kinesin_motor_CS"/>
</dbReference>
<evidence type="ECO:0000313" key="6">
    <source>
        <dbReference type="EMBL" id="KAG5188268.1"/>
    </source>
</evidence>
<dbReference type="Gene3D" id="3.40.850.10">
    <property type="entry name" value="Kinesin motor domain"/>
    <property type="match status" value="1"/>
</dbReference>
<dbReference type="SUPFAM" id="SSF52540">
    <property type="entry name" value="P-loop containing nucleoside triphosphate hydrolases"/>
    <property type="match status" value="1"/>
</dbReference>
<evidence type="ECO:0000256" key="4">
    <source>
        <dbReference type="RuleBase" id="RU000394"/>
    </source>
</evidence>
<feature type="domain" description="Kinesin motor" evidence="5">
    <location>
        <begin position="6"/>
        <end position="333"/>
    </location>
</feature>
<dbReference type="PANTHER" id="PTHR47972">
    <property type="entry name" value="KINESIN-LIKE PROTEIN KLP-3"/>
    <property type="match status" value="1"/>
</dbReference>
<dbReference type="OrthoDB" id="3176171at2759"/>
<keyword evidence="4" id="KW-0493">Microtubule</keyword>
<keyword evidence="1 3" id="KW-0547">Nucleotide-binding</keyword>
<dbReference type="GO" id="GO:0008017">
    <property type="term" value="F:microtubule binding"/>
    <property type="evidence" value="ECO:0007669"/>
    <property type="project" value="InterPro"/>
</dbReference>
<dbReference type="AlphaFoldDB" id="A0A835ZG01"/>
<evidence type="ECO:0000313" key="7">
    <source>
        <dbReference type="Proteomes" id="UP000664859"/>
    </source>
</evidence>
<evidence type="ECO:0000256" key="2">
    <source>
        <dbReference type="ARBA" id="ARBA00022840"/>
    </source>
</evidence>
<dbReference type="GO" id="GO:0005874">
    <property type="term" value="C:microtubule"/>
    <property type="evidence" value="ECO:0007669"/>
    <property type="project" value="UniProtKB-KW"/>
</dbReference>
<dbReference type="InterPro" id="IPR001752">
    <property type="entry name" value="Kinesin_motor_dom"/>
</dbReference>
<reference evidence="6" key="1">
    <citation type="submission" date="2021-02" db="EMBL/GenBank/DDBJ databases">
        <title>First Annotated Genome of the Yellow-green Alga Tribonema minus.</title>
        <authorList>
            <person name="Mahan K.M."/>
        </authorList>
    </citation>
    <scope>NUCLEOTIDE SEQUENCE</scope>
    <source>
        <strain evidence="6">UTEX B ZZ1240</strain>
    </source>
</reference>
<dbReference type="InterPro" id="IPR036961">
    <property type="entry name" value="Kinesin_motor_dom_sf"/>
</dbReference>